<dbReference type="GO" id="GO:0016020">
    <property type="term" value="C:membrane"/>
    <property type="evidence" value="ECO:0007669"/>
    <property type="project" value="UniProtKB-SubCell"/>
</dbReference>
<evidence type="ECO:0000256" key="3">
    <source>
        <dbReference type="ARBA" id="ARBA00022692"/>
    </source>
</evidence>
<dbReference type="InterPro" id="IPR007248">
    <property type="entry name" value="Mpv17_PMP22"/>
</dbReference>
<protein>
    <submittedName>
        <fullName evidence="8">Uncharacterized protein</fullName>
    </submittedName>
</protein>
<feature type="chain" id="PRO_5041917982" evidence="7">
    <location>
        <begin position="18"/>
        <end position="313"/>
    </location>
</feature>
<comment type="similarity">
    <text evidence="2 6">Belongs to the peroxisomal membrane protein PXMP2/4 family.</text>
</comment>
<keyword evidence="7" id="KW-0732">Signal</keyword>
<evidence type="ECO:0000256" key="1">
    <source>
        <dbReference type="ARBA" id="ARBA00004141"/>
    </source>
</evidence>
<gene>
    <name evidence="8" type="ORF">CTEN210_03586</name>
</gene>
<comment type="subcellular location">
    <subcellularLocation>
        <location evidence="1">Membrane</location>
        <topology evidence="1">Multi-pass membrane protein</topology>
    </subcellularLocation>
</comment>
<dbReference type="PANTHER" id="PTHR11266">
    <property type="entry name" value="PEROXISOMAL MEMBRANE PROTEIN 2, PXMP2 MPV17"/>
    <property type="match status" value="1"/>
</dbReference>
<feature type="signal peptide" evidence="7">
    <location>
        <begin position="1"/>
        <end position="17"/>
    </location>
</feature>
<evidence type="ECO:0000256" key="2">
    <source>
        <dbReference type="ARBA" id="ARBA00006824"/>
    </source>
</evidence>
<evidence type="ECO:0000313" key="9">
    <source>
        <dbReference type="Proteomes" id="UP001054902"/>
    </source>
</evidence>
<evidence type="ECO:0000256" key="5">
    <source>
        <dbReference type="ARBA" id="ARBA00023136"/>
    </source>
</evidence>
<dbReference type="Pfam" id="PF04117">
    <property type="entry name" value="Mpv17_PMP22"/>
    <property type="match status" value="1"/>
</dbReference>
<keyword evidence="5" id="KW-0472">Membrane</keyword>
<dbReference type="EMBL" id="BLLK01000022">
    <property type="protein sequence ID" value="GFH47111.1"/>
    <property type="molecule type" value="Genomic_DNA"/>
</dbReference>
<reference evidence="8 9" key="1">
    <citation type="journal article" date="2021" name="Sci. Rep.">
        <title>The genome of the diatom Chaetoceros tenuissimus carries an ancient integrated fragment of an extant virus.</title>
        <authorList>
            <person name="Hongo Y."/>
            <person name="Kimura K."/>
            <person name="Takaki Y."/>
            <person name="Yoshida Y."/>
            <person name="Baba S."/>
            <person name="Kobayashi G."/>
            <person name="Nagasaki K."/>
            <person name="Hano T."/>
            <person name="Tomaru Y."/>
        </authorList>
    </citation>
    <scope>NUCLEOTIDE SEQUENCE [LARGE SCALE GENOMIC DNA]</scope>
    <source>
        <strain evidence="8 9">NIES-3715</strain>
    </source>
</reference>
<dbReference type="GO" id="GO:0005737">
    <property type="term" value="C:cytoplasm"/>
    <property type="evidence" value="ECO:0007669"/>
    <property type="project" value="TreeGrafter"/>
</dbReference>
<name>A0AAD3CJM9_9STRA</name>
<dbReference type="PANTHER" id="PTHR11266:SF121">
    <property type="entry name" value="OS09G0315000 PROTEIN"/>
    <property type="match status" value="1"/>
</dbReference>
<comment type="caution">
    <text evidence="8">The sequence shown here is derived from an EMBL/GenBank/DDBJ whole genome shotgun (WGS) entry which is preliminary data.</text>
</comment>
<sequence>MKISTGFLLASASLVQGFSSSSLSLRPLTVNHVSSASVAPSHSWSPSSKLFAETQMNTEVIDESLREEDPIEFIAQEVQVMNVNAIINTAIIVLVAIAVLNQVATVDSGLMRGWTTEETLLRMPIDNWNSYSDILAQAPLQTKAATSATVYTIGDFIAQRTEGRDMGQLDRPRLIRSLLAGLIGHGPLSHIWYDVSEDLFENVLHLKDWWGTVVKVVIDQTTWGPFWNNTYILLLGLMKMDKLENIFGEMKRTTIPLIVSGLKLWPLAHCVTYGLVPVENRLLWVDLVEIIWVTILATAAAGGNDGEEKEGLH</sequence>
<evidence type="ECO:0000256" key="4">
    <source>
        <dbReference type="ARBA" id="ARBA00022989"/>
    </source>
</evidence>
<evidence type="ECO:0000256" key="6">
    <source>
        <dbReference type="RuleBase" id="RU363053"/>
    </source>
</evidence>
<keyword evidence="9" id="KW-1185">Reference proteome</keyword>
<dbReference type="AlphaFoldDB" id="A0AAD3CJM9"/>
<evidence type="ECO:0000256" key="7">
    <source>
        <dbReference type="SAM" id="SignalP"/>
    </source>
</evidence>
<organism evidence="8 9">
    <name type="scientific">Chaetoceros tenuissimus</name>
    <dbReference type="NCBI Taxonomy" id="426638"/>
    <lineage>
        <taxon>Eukaryota</taxon>
        <taxon>Sar</taxon>
        <taxon>Stramenopiles</taxon>
        <taxon>Ochrophyta</taxon>
        <taxon>Bacillariophyta</taxon>
        <taxon>Coscinodiscophyceae</taxon>
        <taxon>Chaetocerotophycidae</taxon>
        <taxon>Chaetocerotales</taxon>
        <taxon>Chaetocerotaceae</taxon>
        <taxon>Chaetoceros</taxon>
    </lineage>
</organism>
<accession>A0AAD3CJM9</accession>
<keyword evidence="4" id="KW-1133">Transmembrane helix</keyword>
<dbReference type="Proteomes" id="UP001054902">
    <property type="component" value="Unassembled WGS sequence"/>
</dbReference>
<proteinExistence type="inferred from homology"/>
<evidence type="ECO:0000313" key="8">
    <source>
        <dbReference type="EMBL" id="GFH47111.1"/>
    </source>
</evidence>
<keyword evidence="3" id="KW-0812">Transmembrane</keyword>